<feature type="compositionally biased region" description="Low complexity" evidence="1">
    <location>
        <begin position="294"/>
        <end position="305"/>
    </location>
</feature>
<feature type="domain" description="Rab-GAP TBC" evidence="2">
    <location>
        <begin position="535"/>
        <end position="728"/>
    </location>
</feature>
<feature type="compositionally biased region" description="Polar residues" evidence="1">
    <location>
        <begin position="206"/>
        <end position="220"/>
    </location>
</feature>
<dbReference type="GO" id="GO:0031267">
    <property type="term" value="F:small GTPase binding"/>
    <property type="evidence" value="ECO:0007669"/>
    <property type="project" value="TreeGrafter"/>
</dbReference>
<dbReference type="InterPro" id="IPR035969">
    <property type="entry name" value="Rab-GAP_TBC_sf"/>
</dbReference>
<dbReference type="OrthoDB" id="294251at2759"/>
<dbReference type="Proteomes" id="UP000799537">
    <property type="component" value="Unassembled WGS sequence"/>
</dbReference>
<dbReference type="EMBL" id="ML993579">
    <property type="protein sequence ID" value="KAF2174059.1"/>
    <property type="molecule type" value="Genomic_DNA"/>
</dbReference>
<evidence type="ECO:0000256" key="1">
    <source>
        <dbReference type="SAM" id="MobiDB-lite"/>
    </source>
</evidence>
<protein>
    <recommendedName>
        <fullName evidence="2">Rab-GAP TBC domain-containing protein</fullName>
    </recommendedName>
</protein>
<dbReference type="PANTHER" id="PTHR47219">
    <property type="entry name" value="RAB GTPASE-ACTIVATING PROTEIN 1-LIKE"/>
    <property type="match status" value="1"/>
</dbReference>
<feature type="compositionally biased region" description="Basic and acidic residues" evidence="1">
    <location>
        <begin position="100"/>
        <end position="111"/>
    </location>
</feature>
<gene>
    <name evidence="3" type="ORF">M409DRAFT_62223</name>
</gene>
<dbReference type="GO" id="GO:0005096">
    <property type="term" value="F:GTPase activator activity"/>
    <property type="evidence" value="ECO:0007669"/>
    <property type="project" value="TreeGrafter"/>
</dbReference>
<feature type="region of interest" description="Disordered" evidence="1">
    <location>
        <begin position="368"/>
        <end position="453"/>
    </location>
</feature>
<feature type="compositionally biased region" description="Pro residues" evidence="1">
    <location>
        <begin position="31"/>
        <end position="41"/>
    </location>
</feature>
<feature type="compositionally biased region" description="Basic and acidic residues" evidence="1">
    <location>
        <begin position="194"/>
        <end position="203"/>
    </location>
</feature>
<dbReference type="RefSeq" id="XP_033674948.1">
    <property type="nucleotide sequence ID" value="XM_033815077.1"/>
</dbReference>
<dbReference type="Pfam" id="PF00566">
    <property type="entry name" value="RabGAP-TBC"/>
    <property type="match status" value="1"/>
</dbReference>
<dbReference type="SUPFAM" id="SSF47923">
    <property type="entry name" value="Ypt/Rab-GAP domain of gyp1p"/>
    <property type="match status" value="2"/>
</dbReference>
<feature type="compositionally biased region" description="Basic and acidic residues" evidence="1">
    <location>
        <begin position="419"/>
        <end position="428"/>
    </location>
</feature>
<reference evidence="3" key="1">
    <citation type="journal article" date="2020" name="Stud. Mycol.">
        <title>101 Dothideomycetes genomes: a test case for predicting lifestyles and emergence of pathogens.</title>
        <authorList>
            <person name="Haridas S."/>
            <person name="Albert R."/>
            <person name="Binder M."/>
            <person name="Bloem J."/>
            <person name="Labutti K."/>
            <person name="Salamov A."/>
            <person name="Andreopoulos B."/>
            <person name="Baker S."/>
            <person name="Barry K."/>
            <person name="Bills G."/>
            <person name="Bluhm B."/>
            <person name="Cannon C."/>
            <person name="Castanera R."/>
            <person name="Culley D."/>
            <person name="Daum C."/>
            <person name="Ezra D."/>
            <person name="Gonzalez J."/>
            <person name="Henrissat B."/>
            <person name="Kuo A."/>
            <person name="Liang C."/>
            <person name="Lipzen A."/>
            <person name="Lutzoni F."/>
            <person name="Magnuson J."/>
            <person name="Mondo S."/>
            <person name="Nolan M."/>
            <person name="Ohm R."/>
            <person name="Pangilinan J."/>
            <person name="Park H.-J."/>
            <person name="Ramirez L."/>
            <person name="Alfaro M."/>
            <person name="Sun H."/>
            <person name="Tritt A."/>
            <person name="Yoshinaga Y."/>
            <person name="Zwiers L.-H."/>
            <person name="Turgeon B."/>
            <person name="Goodwin S."/>
            <person name="Spatafora J."/>
            <person name="Crous P."/>
            <person name="Grigoriev I."/>
        </authorList>
    </citation>
    <scope>NUCLEOTIDE SEQUENCE</scope>
    <source>
        <strain evidence="3">ATCC 36951</strain>
    </source>
</reference>
<dbReference type="FunFam" id="1.10.472.80:FF:000055">
    <property type="entry name" value="TBC domain-containing protein C1778.09"/>
    <property type="match status" value="1"/>
</dbReference>
<dbReference type="PROSITE" id="PS50086">
    <property type="entry name" value="TBC_RABGAP"/>
    <property type="match status" value="1"/>
</dbReference>
<dbReference type="InterPro" id="IPR000195">
    <property type="entry name" value="Rab-GAP-TBC_dom"/>
</dbReference>
<evidence type="ECO:0000313" key="3">
    <source>
        <dbReference type="EMBL" id="KAF2174059.1"/>
    </source>
</evidence>
<dbReference type="PANTHER" id="PTHR47219:SF9">
    <property type="entry name" value="GTPASE ACTIVATING PROTEIN AND CENTROSOME-ASSOCIATED, ISOFORM B"/>
    <property type="match status" value="1"/>
</dbReference>
<feature type="region of interest" description="Disordered" evidence="1">
    <location>
        <begin position="178"/>
        <end position="237"/>
    </location>
</feature>
<dbReference type="FunFam" id="1.10.8.270:FF:000023">
    <property type="entry name" value="TBC domain-containing protein C1778.09"/>
    <property type="match status" value="1"/>
</dbReference>
<dbReference type="SMART" id="SM00164">
    <property type="entry name" value="TBC"/>
    <property type="match status" value="1"/>
</dbReference>
<evidence type="ECO:0000259" key="2">
    <source>
        <dbReference type="PROSITE" id="PS50086"/>
    </source>
</evidence>
<feature type="region of interest" description="Disordered" evidence="1">
    <location>
        <begin position="294"/>
        <end position="335"/>
    </location>
</feature>
<feature type="compositionally biased region" description="Pro residues" evidence="1">
    <location>
        <begin position="58"/>
        <end position="71"/>
    </location>
</feature>
<sequence length="801" mass="88371">MGEMIDEVRAQPSFSSIRTVSYAEAKEATPRPSPSRDPPTTAPKRAPSEPLATTAPFPTTPHPGPPPPPPTEAGRGAAKEPTLPTILVQDEEPAAGTSVERSRSPFGQRKERLPRRQAKSASPARMNRNDSFKGIQSILPAASADDLNLGDLTSDKVTFSTRGSLMFGGKKMQELIASKGDDKAGTTTPIPGEAAREYPKDEVQQDAPQTAASKVDTAQNGVPPRAGLKSGRRQPSMKMLQAAIQGGRVLSAEEMTLSMNVRSMYAHGNENATEWINGIQPMDGLVSGKTTPATTMRDTPTPDAMNADLSVSKIRGPASKRSSRTSQVADPRSSYYSKEATELAGGIEDWQDVEGQYVDRYGFIHPDRIATRSSGSPSREPGRGMQRIATSLRVESDQPRKDRKMGRGASSTRSARSVPPKDSKEWTLKKKGPGSIHSTYTQTSSRSPNPFRSRTKRVLADASDMLTLPPGLADIDEDADAGKTASSLKQREWAREEKWQKMARMVRRKGEGKGGGMHFDFDTTDSKLIERTWKGIPDRWRATAWHCFLSASAKKRKIGVTDEELIGQFHKLQAMSSADDLQIDVDVPRTVNMHIMFRRRYRGGQRLLFRVLHAVSLYFPDTGYVQGMASLAATLLCYFDEENAFVMMVRLWQLRGLEELFQNGFEGLMTCLSEFETQWLRGGDVANKLNELGITSTAYGTRWYLTLFNMSIPFPAQLRVWDVFMLLGDAPTNNAGSFAGADLDVLHATSAALIDATREILLDSDFENAMKVLTSFVPIKDEDLLMRVARAEWKIKKKMDK</sequence>
<feature type="compositionally biased region" description="Low complexity" evidence="1">
    <location>
        <begin position="407"/>
        <end position="417"/>
    </location>
</feature>
<dbReference type="GeneID" id="54568349"/>
<dbReference type="InterPro" id="IPR050302">
    <property type="entry name" value="Rab_GAP_TBC_domain"/>
</dbReference>
<proteinExistence type="predicted"/>
<name>A0A6A6D7B4_ZASCE</name>
<dbReference type="AlphaFoldDB" id="A0A6A6D7B4"/>
<keyword evidence="4" id="KW-1185">Reference proteome</keyword>
<feature type="compositionally biased region" description="Polar residues" evidence="1">
    <location>
        <begin position="436"/>
        <end position="452"/>
    </location>
</feature>
<feature type="region of interest" description="Disordered" evidence="1">
    <location>
        <begin position="1"/>
        <end position="133"/>
    </location>
</feature>
<organism evidence="3 4">
    <name type="scientific">Zasmidium cellare ATCC 36951</name>
    <dbReference type="NCBI Taxonomy" id="1080233"/>
    <lineage>
        <taxon>Eukaryota</taxon>
        <taxon>Fungi</taxon>
        <taxon>Dikarya</taxon>
        <taxon>Ascomycota</taxon>
        <taxon>Pezizomycotina</taxon>
        <taxon>Dothideomycetes</taxon>
        <taxon>Dothideomycetidae</taxon>
        <taxon>Mycosphaerellales</taxon>
        <taxon>Mycosphaerellaceae</taxon>
        <taxon>Zasmidium</taxon>
    </lineage>
</organism>
<feature type="region of interest" description="Disordered" evidence="1">
    <location>
        <begin position="471"/>
        <end position="492"/>
    </location>
</feature>
<evidence type="ECO:0000313" key="4">
    <source>
        <dbReference type="Proteomes" id="UP000799537"/>
    </source>
</evidence>
<dbReference type="Gene3D" id="1.10.8.270">
    <property type="entry name" value="putative rabgap domain of human tbc1 domain family member 14 like domains"/>
    <property type="match status" value="1"/>
</dbReference>
<accession>A0A6A6D7B4</accession>
<dbReference type="Gene3D" id="1.10.472.80">
    <property type="entry name" value="Ypt/Rab-GAP domain of gyp1p, domain 3"/>
    <property type="match status" value="1"/>
</dbReference>